<keyword evidence="1" id="KW-1133">Transmembrane helix</keyword>
<keyword evidence="1" id="KW-0812">Transmembrane</keyword>
<dbReference type="Pfam" id="PF14387">
    <property type="entry name" value="DUF4418"/>
    <property type="match status" value="1"/>
</dbReference>
<protein>
    <recommendedName>
        <fullName evidence="4">DUF4418 family protein</fullName>
    </recommendedName>
</protein>
<sequence length="131" mass="14071">MTKYKLFSWSALLAAIVLLILPRLIPICNGLMKNGSPMSCHYTYQAEFIFALLAVILASALFVLRTEEARLLTGFILLLLGIIVIVLPQPWASGICQAGGCMKTAFFSNIGGGWLALSGAGIVWLIGRKAG</sequence>
<evidence type="ECO:0000313" key="2">
    <source>
        <dbReference type="EMBL" id="XFO65107.1"/>
    </source>
</evidence>
<evidence type="ECO:0000313" key="3">
    <source>
        <dbReference type="Proteomes" id="UP000216752"/>
    </source>
</evidence>
<keyword evidence="3" id="KW-1185">Reference proteome</keyword>
<proteinExistence type="predicted"/>
<evidence type="ECO:0000256" key="1">
    <source>
        <dbReference type="SAM" id="Phobius"/>
    </source>
</evidence>
<feature type="transmembrane region" description="Helical" evidence="1">
    <location>
        <begin position="104"/>
        <end position="126"/>
    </location>
</feature>
<accession>A0ABZ3IHF3</accession>
<evidence type="ECO:0008006" key="4">
    <source>
        <dbReference type="Google" id="ProtNLM"/>
    </source>
</evidence>
<gene>
    <name evidence="2" type="ORF">SPSIL_012160</name>
</gene>
<organism evidence="2 3">
    <name type="scientific">Sporomusa silvacetica DSM 10669</name>
    <dbReference type="NCBI Taxonomy" id="1123289"/>
    <lineage>
        <taxon>Bacteria</taxon>
        <taxon>Bacillati</taxon>
        <taxon>Bacillota</taxon>
        <taxon>Negativicutes</taxon>
        <taxon>Selenomonadales</taxon>
        <taxon>Sporomusaceae</taxon>
        <taxon>Sporomusa</taxon>
    </lineage>
</organism>
<dbReference type="Proteomes" id="UP000216752">
    <property type="component" value="Chromosome"/>
</dbReference>
<reference evidence="2" key="1">
    <citation type="submission" date="2024-05" db="EMBL/GenBank/DDBJ databases">
        <title>Isolation and characterization of Sporomusa carbonis sp. nov., a carboxydotrophic hydrogenogen in the genus of Sporomusa isolated from a charcoal burning pile.</title>
        <authorList>
            <person name="Boeer T."/>
            <person name="Rosenbaum F."/>
            <person name="Eysell L."/>
            <person name="Mueller V."/>
            <person name="Daniel R."/>
            <person name="Poehlein A."/>
        </authorList>
    </citation>
    <scope>NUCLEOTIDE SEQUENCE [LARGE SCALE GENOMIC DNA]</scope>
    <source>
        <strain evidence="2">DSM 10669</strain>
    </source>
</reference>
<keyword evidence="1" id="KW-0472">Membrane</keyword>
<dbReference type="RefSeq" id="WP_094603212.1">
    <property type="nucleotide sequence ID" value="NZ_CP155573.1"/>
</dbReference>
<dbReference type="EMBL" id="CP155573">
    <property type="protein sequence ID" value="XFO65107.1"/>
    <property type="molecule type" value="Genomic_DNA"/>
</dbReference>
<dbReference type="InterPro" id="IPR025531">
    <property type="entry name" value="DUF4418"/>
</dbReference>
<feature type="transmembrane region" description="Helical" evidence="1">
    <location>
        <begin position="71"/>
        <end position="92"/>
    </location>
</feature>
<feature type="transmembrane region" description="Helical" evidence="1">
    <location>
        <begin position="42"/>
        <end position="64"/>
    </location>
</feature>
<name>A0ABZ3IHF3_9FIRM</name>